<dbReference type="InterPro" id="IPR007481">
    <property type="entry name" value="SspB"/>
</dbReference>
<dbReference type="GO" id="GO:0005829">
    <property type="term" value="C:cytosol"/>
    <property type="evidence" value="ECO:0007669"/>
    <property type="project" value="TreeGrafter"/>
</dbReference>
<dbReference type="SUPFAM" id="SSF101738">
    <property type="entry name" value="SspB-like"/>
    <property type="match status" value="1"/>
</dbReference>
<dbReference type="GO" id="GO:0005840">
    <property type="term" value="C:ribosome"/>
    <property type="evidence" value="ECO:0007669"/>
    <property type="project" value="TreeGrafter"/>
</dbReference>
<protein>
    <submittedName>
        <fullName evidence="2">Stringent starvation protein B</fullName>
    </submittedName>
</protein>
<dbReference type="Gene3D" id="2.30.30.220">
    <property type="entry name" value="SspB-like"/>
    <property type="match status" value="1"/>
</dbReference>
<evidence type="ECO:0000256" key="1">
    <source>
        <dbReference type="SAM" id="MobiDB-lite"/>
    </source>
</evidence>
<organism evidence="2">
    <name type="scientific">hydrothermal vent metagenome</name>
    <dbReference type="NCBI Taxonomy" id="652676"/>
    <lineage>
        <taxon>unclassified sequences</taxon>
        <taxon>metagenomes</taxon>
        <taxon>ecological metagenomes</taxon>
    </lineage>
</organism>
<name>A0A3B1ALE4_9ZZZZ</name>
<accession>A0A3B1ALE4</accession>
<dbReference type="PANTHER" id="PTHR37486:SF1">
    <property type="entry name" value="STRINGENT STARVATION PROTEIN B"/>
    <property type="match status" value="1"/>
</dbReference>
<dbReference type="AlphaFoldDB" id="A0A3B1ALE4"/>
<feature type="region of interest" description="Disordered" evidence="1">
    <location>
        <begin position="95"/>
        <end position="132"/>
    </location>
</feature>
<dbReference type="NCBIfam" id="NF008769">
    <property type="entry name" value="PRK11798.2-5"/>
    <property type="match status" value="1"/>
</dbReference>
<dbReference type="InterPro" id="IPR036760">
    <property type="entry name" value="SspB-like_sf"/>
</dbReference>
<evidence type="ECO:0000313" key="2">
    <source>
        <dbReference type="EMBL" id="VAX06709.1"/>
    </source>
</evidence>
<gene>
    <name evidence="2" type="ORF">MNBD_GAMMA26-464</name>
</gene>
<sequence>MISNRPYLIRALFEWLLDCDLTPHLLVDVMDYKVVVPTQYVKDGRIILNIDPGAVRDLHLGNERITFQARFGGVPTAISIPPAAVLGIYAQEDGRGMLFPNDQGDESDSSSDHKPDDPSTPPRARPSLKVVK</sequence>
<reference evidence="2" key="1">
    <citation type="submission" date="2018-06" db="EMBL/GenBank/DDBJ databases">
        <authorList>
            <person name="Zhirakovskaya E."/>
        </authorList>
    </citation>
    <scope>NUCLEOTIDE SEQUENCE</scope>
</reference>
<dbReference type="Pfam" id="PF04386">
    <property type="entry name" value="SspB"/>
    <property type="match status" value="1"/>
</dbReference>
<proteinExistence type="predicted"/>
<dbReference type="PIRSF" id="PIRSF005276">
    <property type="entry name" value="SspB"/>
    <property type="match status" value="1"/>
</dbReference>
<dbReference type="PANTHER" id="PTHR37486">
    <property type="entry name" value="STRINGENT STARVATION PROTEIN B"/>
    <property type="match status" value="1"/>
</dbReference>
<dbReference type="GO" id="GO:0045732">
    <property type="term" value="P:positive regulation of protein catabolic process"/>
    <property type="evidence" value="ECO:0007669"/>
    <property type="project" value="TreeGrafter"/>
</dbReference>
<dbReference type="EMBL" id="UOFX01000016">
    <property type="protein sequence ID" value="VAX06709.1"/>
    <property type="molecule type" value="Genomic_DNA"/>
</dbReference>